<dbReference type="PANTHER" id="PTHR45947">
    <property type="entry name" value="SULFOQUINOVOSYL TRANSFERASE SQD2"/>
    <property type="match status" value="1"/>
</dbReference>
<dbReference type="Gene3D" id="3.40.50.2000">
    <property type="entry name" value="Glycogen Phosphorylase B"/>
    <property type="match status" value="2"/>
</dbReference>
<keyword evidence="4" id="KW-1185">Reference proteome</keyword>
<dbReference type="PANTHER" id="PTHR45947:SF3">
    <property type="entry name" value="SULFOQUINOVOSYL TRANSFERASE SQD2"/>
    <property type="match status" value="1"/>
</dbReference>
<reference evidence="4" key="1">
    <citation type="journal article" date="2019" name="Int. J. Syst. Evol. Microbiol.">
        <title>The Global Catalogue of Microorganisms (GCM) 10K type strain sequencing project: providing services to taxonomists for standard genome sequencing and annotation.</title>
        <authorList>
            <consortium name="The Broad Institute Genomics Platform"/>
            <consortium name="The Broad Institute Genome Sequencing Center for Infectious Disease"/>
            <person name="Wu L."/>
            <person name="Ma J."/>
        </authorList>
    </citation>
    <scope>NUCLEOTIDE SEQUENCE [LARGE SCALE GENOMIC DNA]</scope>
    <source>
        <strain evidence="4">CCM 8911</strain>
    </source>
</reference>
<evidence type="ECO:0000313" key="3">
    <source>
        <dbReference type="EMBL" id="MFD1393155.1"/>
    </source>
</evidence>
<dbReference type="Pfam" id="PF00534">
    <property type="entry name" value="Glycos_transf_1"/>
    <property type="match status" value="1"/>
</dbReference>
<proteinExistence type="predicted"/>
<dbReference type="InterPro" id="IPR001296">
    <property type="entry name" value="Glyco_trans_1"/>
</dbReference>
<dbReference type="InterPro" id="IPR028098">
    <property type="entry name" value="Glyco_trans_4-like_N"/>
</dbReference>
<comment type="caution">
    <text evidence="3">The sequence shown here is derived from an EMBL/GenBank/DDBJ whole genome shotgun (WGS) entry which is preliminary data.</text>
</comment>
<feature type="domain" description="Glycosyltransferase subfamily 4-like N-terminal" evidence="2">
    <location>
        <begin position="14"/>
        <end position="183"/>
    </location>
</feature>
<dbReference type="SUPFAM" id="SSF53756">
    <property type="entry name" value="UDP-Glycosyltransferase/glycogen phosphorylase"/>
    <property type="match status" value="1"/>
</dbReference>
<dbReference type="InterPro" id="IPR050194">
    <property type="entry name" value="Glycosyltransferase_grp1"/>
</dbReference>
<sequence length="397" mass="44381">MNIGIFTDTYFPQVSGVATSIKTLKDDLERKGHSVYIFTTSDPHVPDDAVEPNVFRFGSVPFVSFTDRRVAVRGLFHAYSVAKELQLDLVHTQTEFSMGYIGKFVARQLKVPTVHTYHTMYEDYLHYVMNGHLLRPYHVKQFMRAYLYHVTQVITPSNRAMQSLQGYGIKTPISVIPTGVDLTQFKAAKNPQLRKQLGLQDVPVLLSLSRVAYEKRIDKILAAMPAVLAQVPETVLLVVGDGPAREDLEHQAQNLGIADHVRFIGQVDHSDVPDYYRAADIFVSASDSESQGLTYIEALAAERKVVALSAAYTNSLLDDPAIGTTFTTQAEMVNQLVNYLQHPHVFDDPAPRNAKLHAISADLFGERVLKVYAKAQEEFAEELADEAERLDEPTMKG</sequence>
<gene>
    <name evidence="3" type="ORF">ACFQ3L_06045</name>
</gene>
<dbReference type="Pfam" id="PF13439">
    <property type="entry name" value="Glyco_transf_4"/>
    <property type="match status" value="1"/>
</dbReference>
<organism evidence="3 4">
    <name type="scientific">Lacticaseibacillus jixianensis</name>
    <dbReference type="NCBI Taxonomy" id="2486012"/>
    <lineage>
        <taxon>Bacteria</taxon>
        <taxon>Bacillati</taxon>
        <taxon>Bacillota</taxon>
        <taxon>Bacilli</taxon>
        <taxon>Lactobacillales</taxon>
        <taxon>Lactobacillaceae</taxon>
        <taxon>Lacticaseibacillus</taxon>
    </lineage>
</organism>
<dbReference type="CDD" id="cd03817">
    <property type="entry name" value="GT4_UGDG-like"/>
    <property type="match status" value="1"/>
</dbReference>
<accession>A0ABW4B852</accession>
<evidence type="ECO:0000259" key="1">
    <source>
        <dbReference type="Pfam" id="PF00534"/>
    </source>
</evidence>
<dbReference type="Proteomes" id="UP001597249">
    <property type="component" value="Unassembled WGS sequence"/>
</dbReference>
<name>A0ABW4B852_9LACO</name>
<dbReference type="RefSeq" id="WP_125586919.1">
    <property type="nucleotide sequence ID" value="NZ_JBHTMO010000017.1"/>
</dbReference>
<feature type="domain" description="Glycosyl transferase family 1" evidence="1">
    <location>
        <begin position="192"/>
        <end position="318"/>
    </location>
</feature>
<protein>
    <submittedName>
        <fullName evidence="3">Glycosyltransferase family 4 protein</fullName>
    </submittedName>
</protein>
<evidence type="ECO:0000259" key="2">
    <source>
        <dbReference type="Pfam" id="PF13439"/>
    </source>
</evidence>
<evidence type="ECO:0000313" key="4">
    <source>
        <dbReference type="Proteomes" id="UP001597249"/>
    </source>
</evidence>
<dbReference type="EMBL" id="JBHTMO010000017">
    <property type="protein sequence ID" value="MFD1393155.1"/>
    <property type="molecule type" value="Genomic_DNA"/>
</dbReference>